<dbReference type="InterPro" id="IPR000531">
    <property type="entry name" value="Beta-barrel_TonB"/>
</dbReference>
<keyword evidence="4 14" id="KW-1134">Transmembrane beta strand</keyword>
<evidence type="ECO:0000256" key="13">
    <source>
        <dbReference type="ARBA" id="ARBA00023237"/>
    </source>
</evidence>
<keyword evidence="6 14" id="KW-0812">Transmembrane</keyword>
<keyword evidence="10 15" id="KW-0798">TonB box</keyword>
<dbReference type="SUPFAM" id="SSF49464">
    <property type="entry name" value="Carboxypeptidase regulatory domain-like"/>
    <property type="match status" value="1"/>
</dbReference>
<evidence type="ECO:0000256" key="15">
    <source>
        <dbReference type="RuleBase" id="RU003357"/>
    </source>
</evidence>
<comment type="subcellular location">
    <subcellularLocation>
        <location evidence="1 14">Cell outer membrane</location>
        <topology evidence="1 14">Multi-pass membrane protein</topology>
    </subcellularLocation>
</comment>
<dbReference type="GO" id="GO:0015344">
    <property type="term" value="F:siderophore uptake transmembrane transporter activity"/>
    <property type="evidence" value="ECO:0007669"/>
    <property type="project" value="TreeGrafter"/>
</dbReference>
<evidence type="ECO:0000256" key="10">
    <source>
        <dbReference type="ARBA" id="ARBA00023077"/>
    </source>
</evidence>
<feature type="domain" description="TonB-dependent receptor-like beta-barrel" evidence="16">
    <location>
        <begin position="325"/>
        <end position="762"/>
    </location>
</feature>
<keyword evidence="9" id="KW-0406">Ion transport</keyword>
<evidence type="ECO:0000256" key="1">
    <source>
        <dbReference type="ARBA" id="ARBA00004571"/>
    </source>
</evidence>
<evidence type="ECO:0000259" key="16">
    <source>
        <dbReference type="Pfam" id="PF00593"/>
    </source>
</evidence>
<name>A0A419W6H5_9BACT</name>
<reference evidence="18 19" key="1">
    <citation type="submission" date="2018-09" db="EMBL/GenBank/DDBJ databases">
        <title>Genomic Encyclopedia of Archaeal and Bacterial Type Strains, Phase II (KMG-II): from individual species to whole genera.</title>
        <authorList>
            <person name="Goeker M."/>
        </authorList>
    </citation>
    <scope>NUCLEOTIDE SEQUENCE [LARGE SCALE GENOMIC DNA]</scope>
    <source>
        <strain evidence="18 19">DSM 27148</strain>
    </source>
</reference>
<protein>
    <submittedName>
        <fullName evidence="18">Iron complex outermembrane receptor protein</fullName>
    </submittedName>
</protein>
<evidence type="ECO:0000259" key="17">
    <source>
        <dbReference type="Pfam" id="PF07715"/>
    </source>
</evidence>
<dbReference type="CDD" id="cd01347">
    <property type="entry name" value="ligand_gated_channel"/>
    <property type="match status" value="1"/>
</dbReference>
<keyword evidence="11 14" id="KW-0472">Membrane</keyword>
<dbReference type="Pfam" id="PF07715">
    <property type="entry name" value="Plug"/>
    <property type="match status" value="1"/>
</dbReference>
<evidence type="ECO:0000256" key="12">
    <source>
        <dbReference type="ARBA" id="ARBA00023170"/>
    </source>
</evidence>
<dbReference type="NCBIfam" id="TIGR01783">
    <property type="entry name" value="TonB-siderophor"/>
    <property type="match status" value="1"/>
</dbReference>
<dbReference type="InterPro" id="IPR036942">
    <property type="entry name" value="Beta-barrel_TonB_sf"/>
</dbReference>
<evidence type="ECO:0000256" key="5">
    <source>
        <dbReference type="ARBA" id="ARBA00022496"/>
    </source>
</evidence>
<evidence type="ECO:0000256" key="8">
    <source>
        <dbReference type="ARBA" id="ARBA00023004"/>
    </source>
</evidence>
<proteinExistence type="inferred from homology"/>
<dbReference type="Proteomes" id="UP000283387">
    <property type="component" value="Unassembled WGS sequence"/>
</dbReference>
<keyword evidence="19" id="KW-1185">Reference proteome</keyword>
<dbReference type="GO" id="GO:0015891">
    <property type="term" value="P:siderophore transport"/>
    <property type="evidence" value="ECO:0007669"/>
    <property type="project" value="InterPro"/>
</dbReference>
<dbReference type="InterPro" id="IPR037066">
    <property type="entry name" value="Plug_dom_sf"/>
</dbReference>
<dbReference type="Gene3D" id="2.60.40.1120">
    <property type="entry name" value="Carboxypeptidase-like, regulatory domain"/>
    <property type="match status" value="1"/>
</dbReference>
<evidence type="ECO:0000256" key="3">
    <source>
        <dbReference type="ARBA" id="ARBA00022448"/>
    </source>
</evidence>
<dbReference type="PROSITE" id="PS52016">
    <property type="entry name" value="TONB_DEPENDENT_REC_3"/>
    <property type="match status" value="1"/>
</dbReference>
<keyword evidence="5" id="KW-0410">Iron transport</keyword>
<gene>
    <name evidence="18" type="ORF">BC643_1404</name>
</gene>
<dbReference type="PANTHER" id="PTHR32552">
    <property type="entry name" value="FERRICHROME IRON RECEPTOR-RELATED"/>
    <property type="match status" value="1"/>
</dbReference>
<keyword evidence="13 14" id="KW-0998">Cell outer membrane</keyword>
<dbReference type="GO" id="GO:0009279">
    <property type="term" value="C:cell outer membrane"/>
    <property type="evidence" value="ECO:0007669"/>
    <property type="project" value="UniProtKB-SubCell"/>
</dbReference>
<dbReference type="SUPFAM" id="SSF56935">
    <property type="entry name" value="Porins"/>
    <property type="match status" value="1"/>
</dbReference>
<dbReference type="GO" id="GO:0038023">
    <property type="term" value="F:signaling receptor activity"/>
    <property type="evidence" value="ECO:0007669"/>
    <property type="project" value="InterPro"/>
</dbReference>
<dbReference type="OrthoDB" id="9775095at2"/>
<comment type="caution">
    <text evidence="18">The sequence shown here is derived from an EMBL/GenBank/DDBJ whole genome shotgun (WGS) entry which is preliminary data.</text>
</comment>
<organism evidence="18 19">
    <name type="scientific">Mangrovibacterium diazotrophicum</name>
    <dbReference type="NCBI Taxonomy" id="1261403"/>
    <lineage>
        <taxon>Bacteria</taxon>
        <taxon>Pseudomonadati</taxon>
        <taxon>Bacteroidota</taxon>
        <taxon>Bacteroidia</taxon>
        <taxon>Marinilabiliales</taxon>
        <taxon>Prolixibacteraceae</taxon>
        <taxon>Mangrovibacterium</taxon>
    </lineage>
</organism>
<accession>A0A419W6H5</accession>
<dbReference type="InterPro" id="IPR008969">
    <property type="entry name" value="CarboxyPept-like_regulatory"/>
</dbReference>
<dbReference type="InterPro" id="IPR010105">
    <property type="entry name" value="TonB_sidphr_rcpt"/>
</dbReference>
<keyword evidence="8" id="KW-0408">Iron</keyword>
<evidence type="ECO:0000256" key="6">
    <source>
        <dbReference type="ARBA" id="ARBA00022692"/>
    </source>
</evidence>
<keyword evidence="12 18" id="KW-0675">Receptor</keyword>
<evidence type="ECO:0000256" key="9">
    <source>
        <dbReference type="ARBA" id="ARBA00023065"/>
    </source>
</evidence>
<evidence type="ECO:0000256" key="14">
    <source>
        <dbReference type="PROSITE-ProRule" id="PRU01360"/>
    </source>
</evidence>
<keyword evidence="3 14" id="KW-0813">Transport</keyword>
<evidence type="ECO:0000256" key="4">
    <source>
        <dbReference type="ARBA" id="ARBA00022452"/>
    </source>
</evidence>
<feature type="domain" description="TonB-dependent receptor plug" evidence="17">
    <location>
        <begin position="146"/>
        <end position="242"/>
    </location>
</feature>
<dbReference type="Gene3D" id="2.170.130.10">
    <property type="entry name" value="TonB-dependent receptor, plug domain"/>
    <property type="match status" value="1"/>
</dbReference>
<evidence type="ECO:0000256" key="7">
    <source>
        <dbReference type="ARBA" id="ARBA00022729"/>
    </source>
</evidence>
<evidence type="ECO:0000256" key="11">
    <source>
        <dbReference type="ARBA" id="ARBA00023136"/>
    </source>
</evidence>
<dbReference type="Gene3D" id="2.40.170.20">
    <property type="entry name" value="TonB-dependent receptor, beta-barrel domain"/>
    <property type="match status" value="1"/>
</dbReference>
<dbReference type="Pfam" id="PF13715">
    <property type="entry name" value="CarbopepD_reg_2"/>
    <property type="match status" value="1"/>
</dbReference>
<evidence type="ECO:0000313" key="19">
    <source>
        <dbReference type="Proteomes" id="UP000283387"/>
    </source>
</evidence>
<dbReference type="InterPro" id="IPR039426">
    <property type="entry name" value="TonB-dep_rcpt-like"/>
</dbReference>
<dbReference type="AlphaFoldDB" id="A0A419W6H5"/>
<dbReference type="Pfam" id="PF00593">
    <property type="entry name" value="TonB_dep_Rec_b-barrel"/>
    <property type="match status" value="1"/>
</dbReference>
<evidence type="ECO:0000256" key="2">
    <source>
        <dbReference type="ARBA" id="ARBA00009810"/>
    </source>
</evidence>
<comment type="similarity">
    <text evidence="2 14 15">Belongs to the TonB-dependent receptor family.</text>
</comment>
<dbReference type="EMBL" id="RAPN01000001">
    <property type="protein sequence ID" value="RKD91055.1"/>
    <property type="molecule type" value="Genomic_DNA"/>
</dbReference>
<sequence>MKKTTPKSKFIYRVLSVLFFSLVCHSYVLSQGLSGSVTGTIVATSGERLAFATASIKGTRIGTTTDDSGNFNLDVPVGSHILYLSFTGYKPVEKEVIVKAGETTSVGTVVLEESSEMIDEIRVDGMITKFSKKESEIVARMPLKNLDNPQVYTVVPKELFTEQIDVDFRSALMSSPGVANVVLGVGSGGTGLSMRMRGFSGANGAGAIRNGMATNWVSLSDPVNLESLEIIKGPSATLFGSTLISYGGLVNRVTKQAFNGTGGEVGFSTGANGLGRVTMDYNTPLNSDKTLFFRLNTAIHREKSFQDYGVNKTMMFAPTFTYLVSDRLTLNFDLEYFESNRNTTYVRISGTPVTNLDELNWNFEKSYTSNEFLSSAKVFNTLAKATYKLSENWESQTALSYSNTDNNANYLFLLLRESAPTTLTRMVMNIPSLFNTLQLQQNFIGKFKIAGMDNKLLVGLDYTQLQTTDTRYRITSFDQVEINAEDSEFDAGQAKQEMASSAPFLRNKRSRRTYAAYASDVLHVTDRLIAMVSLRFDSFHDIVEDYDQTAWSPKTGLIYQLVDDKISLFGNYMNGFSNVAPGYTEASPDETVAFKPEHANQFEGGIKFELIGNKLNGTLSYYDIQVENKVRSVTGEDNIAYSVQDGTQKSSGFEMDLIANPVKGMHIVLGYGYNDSEYTNISENLDGNRPYSAPEQVANFWISHRLTKGQCEGLGIGFGGDYSSDYYLNDANTITVPGHFKFDGTLFLDRPKFRIGLKLNNLTDKEYWMSDYDAEPQSPRSFIANFTMRF</sequence>
<dbReference type="PANTHER" id="PTHR32552:SF68">
    <property type="entry name" value="FERRICHROME OUTER MEMBRANE TRANSPORTER_PHAGE RECEPTOR"/>
    <property type="match status" value="1"/>
</dbReference>
<evidence type="ECO:0000313" key="18">
    <source>
        <dbReference type="EMBL" id="RKD91055.1"/>
    </source>
</evidence>
<keyword evidence="7" id="KW-0732">Signal</keyword>
<dbReference type="InterPro" id="IPR012910">
    <property type="entry name" value="Plug_dom"/>
</dbReference>